<keyword evidence="11 12" id="KW-0407">Ion channel</keyword>
<evidence type="ECO:0000313" key="14">
    <source>
        <dbReference type="EMBL" id="SSX17914.1"/>
    </source>
</evidence>
<evidence type="ECO:0000256" key="10">
    <source>
        <dbReference type="ARBA" id="ARBA00023136"/>
    </source>
</evidence>
<evidence type="ECO:0000256" key="3">
    <source>
        <dbReference type="ARBA" id="ARBA00022448"/>
    </source>
</evidence>
<comment type="function">
    <text evidence="12">Structural component of the gap junctions.</text>
</comment>
<comment type="similarity">
    <text evidence="12">Belongs to the pannexin family.</text>
</comment>
<feature type="transmembrane region" description="Helical" evidence="12">
    <location>
        <begin position="356"/>
        <end position="373"/>
    </location>
</feature>
<evidence type="ECO:0000256" key="12">
    <source>
        <dbReference type="RuleBase" id="RU010713"/>
    </source>
</evidence>
<evidence type="ECO:0000256" key="8">
    <source>
        <dbReference type="ARBA" id="ARBA00022989"/>
    </source>
</evidence>
<gene>
    <name evidence="14" type="primary">CSON005656</name>
    <name evidence="12" type="synonym">inx</name>
</gene>
<keyword evidence="7" id="KW-0965">Cell junction</keyword>
<feature type="region of interest" description="Disordered" evidence="13">
    <location>
        <begin position="25"/>
        <end position="118"/>
    </location>
</feature>
<organism evidence="14">
    <name type="scientific">Culicoides sonorensis</name>
    <name type="common">Biting midge</name>
    <dbReference type="NCBI Taxonomy" id="179676"/>
    <lineage>
        <taxon>Eukaryota</taxon>
        <taxon>Metazoa</taxon>
        <taxon>Ecdysozoa</taxon>
        <taxon>Arthropoda</taxon>
        <taxon>Hexapoda</taxon>
        <taxon>Insecta</taxon>
        <taxon>Pterygota</taxon>
        <taxon>Neoptera</taxon>
        <taxon>Endopterygota</taxon>
        <taxon>Diptera</taxon>
        <taxon>Nematocera</taxon>
        <taxon>Chironomoidea</taxon>
        <taxon>Ceratopogonidae</taxon>
        <taxon>Ceratopogoninae</taxon>
        <taxon>Culicoides</taxon>
        <taxon>Monoculicoides</taxon>
    </lineage>
</organism>
<evidence type="ECO:0000256" key="11">
    <source>
        <dbReference type="ARBA" id="ARBA00023303"/>
    </source>
</evidence>
<feature type="transmembrane region" description="Helical" evidence="12">
    <location>
        <begin position="409"/>
        <end position="428"/>
    </location>
</feature>
<evidence type="ECO:0000256" key="13">
    <source>
        <dbReference type="SAM" id="MobiDB-lite"/>
    </source>
</evidence>
<name>A0A336LII3_CULSO</name>
<protein>
    <recommendedName>
        <fullName evidence="12">Innexin</fullName>
    </recommendedName>
</protein>
<dbReference type="GO" id="GO:0005243">
    <property type="term" value="F:gap junction channel activity"/>
    <property type="evidence" value="ECO:0007669"/>
    <property type="project" value="TreeGrafter"/>
</dbReference>
<dbReference type="GO" id="GO:0034220">
    <property type="term" value="P:monoatomic ion transmembrane transport"/>
    <property type="evidence" value="ECO:0007669"/>
    <property type="project" value="UniProtKB-KW"/>
</dbReference>
<sequence>MISDSERRSSFKSLRSASLVSSIFDSPATKIHPLDPTADIELQSPGSPERRSIYDSTQIPHAHLGRPIPGRSGEIRKQHRRTVNRKSKYHISEHNGAPSYFRRGSHSTNRTPQYSPSSSNNMEFLRGVYAFMQVSRSSVNHVKIDSTIFRLHTNATVILLVTFSIAVTTRQYVGNPIDCVHTRDIPEDVLNTYCWIHSTYTVVDAFMKKQGHEVPFPGVDNTQGRGAVKIKHTKYYQWVAFTLFFQKMLDIFRGLKNLIKVNYVHIDAPVFRLHYSITVMILMSFSLIVTTRQYVGNPIDCVHTKDIPEDVLNTYCWIHSTYALKSLFLKKMGSEVPYPGVGNSEGKHADRKVYKYYQWVCFCLFFQAILFYTPRWLWKSWEGGKIHALMMDLDIGICSEIEKKQKKKLLLDYLWENLIFLLVISFRYHNWWAYRYYICETLSLVNVIGQMFLMNKFFDGEFWTFGFDVISHMEADQEDRMDPMIYIFPRMTKCTFYKYGVSGEVERHDAICILPLNVVNEKIYIFLWFWFILLFLLSTLTLFYRVIIIFSPRMRVYLLRLRFRLVRRDAIEIIVRRSKMGDWFLLYMLGENIDSIVFRDVMQDLANRLTSNQHHRVPGIKGEIQDA</sequence>
<evidence type="ECO:0000256" key="5">
    <source>
        <dbReference type="ARBA" id="ARBA00022692"/>
    </source>
</evidence>
<keyword evidence="8 12" id="KW-1133">Transmembrane helix</keyword>
<dbReference type="GO" id="GO:0005921">
    <property type="term" value="C:gap junction"/>
    <property type="evidence" value="ECO:0007669"/>
    <property type="project" value="UniProtKB-SubCell"/>
</dbReference>
<dbReference type="AlphaFoldDB" id="A0A336LII3"/>
<keyword evidence="6" id="KW-0303">Gap junction</keyword>
<comment type="subcellular location">
    <subcellularLocation>
        <location evidence="1">Cell junction</location>
        <location evidence="1">Gap junction</location>
    </subcellularLocation>
    <subcellularLocation>
        <location evidence="2 12">Cell membrane</location>
        <topology evidence="2 12">Multi-pass membrane protein</topology>
    </subcellularLocation>
</comment>
<feature type="compositionally biased region" description="Basic residues" evidence="13">
    <location>
        <begin position="77"/>
        <end position="89"/>
    </location>
</feature>
<dbReference type="PROSITE" id="PS51013">
    <property type="entry name" value="PANNEXIN"/>
    <property type="match status" value="2"/>
</dbReference>
<keyword evidence="5 12" id="KW-0812">Transmembrane</keyword>
<reference evidence="14" key="1">
    <citation type="submission" date="2018-07" db="EMBL/GenBank/DDBJ databases">
        <authorList>
            <person name="Quirk P.G."/>
            <person name="Krulwich T.A."/>
        </authorList>
    </citation>
    <scope>NUCLEOTIDE SEQUENCE</scope>
</reference>
<evidence type="ECO:0000256" key="4">
    <source>
        <dbReference type="ARBA" id="ARBA00022475"/>
    </source>
</evidence>
<dbReference type="VEuPathDB" id="VectorBase:CSON005656"/>
<dbReference type="PRINTS" id="PR01262">
    <property type="entry name" value="INNEXIN"/>
</dbReference>
<dbReference type="InterPro" id="IPR000990">
    <property type="entry name" value="Innexin"/>
</dbReference>
<evidence type="ECO:0000256" key="7">
    <source>
        <dbReference type="ARBA" id="ARBA00022949"/>
    </source>
</evidence>
<evidence type="ECO:0000256" key="1">
    <source>
        <dbReference type="ARBA" id="ARBA00004610"/>
    </source>
</evidence>
<dbReference type="GO" id="GO:0005886">
    <property type="term" value="C:plasma membrane"/>
    <property type="evidence" value="ECO:0007669"/>
    <property type="project" value="UniProtKB-SubCell"/>
</dbReference>
<accession>A0A336LII3</accession>
<keyword evidence="10 12" id="KW-0472">Membrane</keyword>
<keyword evidence="4" id="KW-1003">Cell membrane</keyword>
<feature type="transmembrane region" description="Helical" evidence="12">
    <location>
        <begin position="523"/>
        <end position="550"/>
    </location>
</feature>
<evidence type="ECO:0000256" key="6">
    <source>
        <dbReference type="ARBA" id="ARBA00022868"/>
    </source>
</evidence>
<keyword evidence="3 12" id="KW-0813">Transport</keyword>
<dbReference type="PANTHER" id="PTHR11893:SF40">
    <property type="entry name" value="INNEXIN SHAKING-B"/>
    <property type="match status" value="1"/>
</dbReference>
<evidence type="ECO:0000256" key="2">
    <source>
        <dbReference type="ARBA" id="ARBA00004651"/>
    </source>
</evidence>
<dbReference type="Pfam" id="PF00876">
    <property type="entry name" value="Innexin"/>
    <property type="match status" value="2"/>
</dbReference>
<feature type="compositionally biased region" description="Polar residues" evidence="13">
    <location>
        <begin position="106"/>
        <end position="118"/>
    </location>
</feature>
<dbReference type="EMBL" id="UFQT01000021">
    <property type="protein sequence ID" value="SSX17914.1"/>
    <property type="molecule type" value="Genomic_DNA"/>
</dbReference>
<evidence type="ECO:0000256" key="9">
    <source>
        <dbReference type="ARBA" id="ARBA00023065"/>
    </source>
</evidence>
<feature type="transmembrane region" description="Helical" evidence="12">
    <location>
        <begin position="273"/>
        <end position="290"/>
    </location>
</feature>
<proteinExistence type="inferred from homology"/>
<dbReference type="PANTHER" id="PTHR11893">
    <property type="entry name" value="INNEXIN"/>
    <property type="match status" value="1"/>
</dbReference>
<keyword evidence="9 12" id="KW-0406">Ion transport</keyword>